<evidence type="ECO:0000256" key="4">
    <source>
        <dbReference type="ARBA" id="ARBA00022989"/>
    </source>
</evidence>
<dbReference type="GO" id="GO:0043025">
    <property type="term" value="C:neuronal cell body"/>
    <property type="evidence" value="ECO:0007669"/>
    <property type="project" value="TreeGrafter"/>
</dbReference>
<evidence type="ECO:0000256" key="2">
    <source>
        <dbReference type="ARBA" id="ARBA00022475"/>
    </source>
</evidence>
<evidence type="ECO:0000256" key="8">
    <source>
        <dbReference type="RuleBase" id="RU363108"/>
    </source>
</evidence>
<feature type="transmembrane region" description="Helical" evidence="8">
    <location>
        <begin position="127"/>
        <end position="151"/>
    </location>
</feature>
<dbReference type="AlphaFoldDB" id="A0AAW2FKW4"/>
<comment type="function">
    <text evidence="8">Gustatory receptor which mediates acceptance or avoidance behavior, depending on its substrates.</text>
</comment>
<reference evidence="9 10" key="1">
    <citation type="submission" date="2023-03" db="EMBL/GenBank/DDBJ databases">
        <title>High recombination rates correlate with genetic variation in Cardiocondyla obscurior ants.</title>
        <authorList>
            <person name="Errbii M."/>
        </authorList>
    </citation>
    <scope>NUCLEOTIDE SEQUENCE [LARGE SCALE GENOMIC DNA]</scope>
    <source>
        <strain evidence="9">Alpha-2009</strain>
        <tissue evidence="9">Whole body</tissue>
    </source>
</reference>
<dbReference type="GO" id="GO:0030425">
    <property type="term" value="C:dendrite"/>
    <property type="evidence" value="ECO:0007669"/>
    <property type="project" value="TreeGrafter"/>
</dbReference>
<feature type="transmembrane region" description="Helical" evidence="8">
    <location>
        <begin position="75"/>
        <end position="96"/>
    </location>
</feature>
<sequence length="474" mass="54543">MKSLTRSSQFSEAIKAVIIVNCLLGVRAFEYPRGHLRPALSLIYFLVVFAICCGGFLNIEAFYANMKLMKLEYILYRLMHSVIVLSVILKMSLGWWNTKKSKVCYKKISKIDDTLRQLGVVINYDKLYFAIIGIMSMWFSIVIVVNIFAFNHLKIRTNTLNSIYMMVVYTISLTVDFINIFEFYILSRCLHIKFGFVNHLLCNSLTNLSIKEMKLGIFGIKDYTKIMDCERSKNVLSMKVILQMRRRVQSRISVSTTENPDPVVFQIKSHFPFQLKAQSESKIQSEVRNRSESHTSAICQKHKLLLPILKQVHLELCKVSKLVCTTFGVQIAWEIGIIIMFLTGGLYNFYNRYIMNQQHVVPEQTLLTMIMCFINITKAIFLNRACKNAADEGNKTVTIIHTIYGCNIDTDMQEEMQQFGIQILQSPVIFSVFGFTMGNHILSMILKTVSTYLVIMIQMSSSLESNTAIQHLHF</sequence>
<keyword evidence="7 8" id="KW-0807">Transducer</keyword>
<accession>A0AAW2FKW4</accession>
<keyword evidence="10" id="KW-1185">Reference proteome</keyword>
<feature type="transmembrane region" description="Helical" evidence="8">
    <location>
        <begin position="41"/>
        <end position="63"/>
    </location>
</feature>
<comment type="caution">
    <text evidence="9">The sequence shown here is derived from an EMBL/GenBank/DDBJ whole genome shotgun (WGS) entry which is preliminary data.</text>
</comment>
<evidence type="ECO:0000256" key="3">
    <source>
        <dbReference type="ARBA" id="ARBA00022692"/>
    </source>
</evidence>
<evidence type="ECO:0000256" key="1">
    <source>
        <dbReference type="ARBA" id="ARBA00004651"/>
    </source>
</evidence>
<comment type="subcellular location">
    <subcellularLocation>
        <location evidence="1 8">Cell membrane</location>
        <topology evidence="1 8">Multi-pass membrane protein</topology>
    </subcellularLocation>
</comment>
<dbReference type="InterPro" id="IPR013604">
    <property type="entry name" value="7TM_chemorcpt"/>
</dbReference>
<dbReference type="GO" id="GO:0007635">
    <property type="term" value="P:chemosensory behavior"/>
    <property type="evidence" value="ECO:0007669"/>
    <property type="project" value="TreeGrafter"/>
</dbReference>
<dbReference type="EMBL" id="JADYXP020000010">
    <property type="protein sequence ID" value="KAL0116058.1"/>
    <property type="molecule type" value="Genomic_DNA"/>
</dbReference>
<gene>
    <name evidence="9" type="ORF">PUN28_011131</name>
</gene>
<comment type="caution">
    <text evidence="8">Lacks conserved residue(s) required for the propagation of feature annotation.</text>
</comment>
<evidence type="ECO:0000313" key="10">
    <source>
        <dbReference type="Proteomes" id="UP001430953"/>
    </source>
</evidence>
<evidence type="ECO:0000256" key="6">
    <source>
        <dbReference type="ARBA" id="ARBA00023170"/>
    </source>
</evidence>
<dbReference type="PANTHER" id="PTHR21143">
    <property type="entry name" value="INVERTEBRATE GUSTATORY RECEPTOR"/>
    <property type="match status" value="1"/>
</dbReference>
<dbReference type="PANTHER" id="PTHR21143:SF104">
    <property type="entry name" value="GUSTATORY RECEPTOR 8A-RELATED"/>
    <property type="match status" value="1"/>
</dbReference>
<dbReference type="GO" id="GO:0030424">
    <property type="term" value="C:axon"/>
    <property type="evidence" value="ECO:0007669"/>
    <property type="project" value="TreeGrafter"/>
</dbReference>
<dbReference type="GO" id="GO:0050909">
    <property type="term" value="P:sensory perception of taste"/>
    <property type="evidence" value="ECO:0007669"/>
    <property type="project" value="InterPro"/>
</dbReference>
<evidence type="ECO:0000256" key="7">
    <source>
        <dbReference type="ARBA" id="ARBA00023224"/>
    </source>
</evidence>
<proteinExistence type="inferred from homology"/>
<name>A0AAW2FKW4_9HYME</name>
<keyword evidence="6 8" id="KW-0675">Receptor</keyword>
<evidence type="ECO:0000313" key="9">
    <source>
        <dbReference type="EMBL" id="KAL0116058.1"/>
    </source>
</evidence>
<dbReference type="GO" id="GO:0008049">
    <property type="term" value="P:male courtship behavior"/>
    <property type="evidence" value="ECO:0007669"/>
    <property type="project" value="TreeGrafter"/>
</dbReference>
<evidence type="ECO:0000256" key="5">
    <source>
        <dbReference type="ARBA" id="ARBA00023136"/>
    </source>
</evidence>
<keyword evidence="2 8" id="KW-1003">Cell membrane</keyword>
<protein>
    <recommendedName>
        <fullName evidence="8">Gustatory receptor</fullName>
    </recommendedName>
</protein>
<comment type="similarity">
    <text evidence="8">Belongs to the insect chemoreceptor superfamily. Gustatory receptor (GR) family.</text>
</comment>
<dbReference type="GO" id="GO:0005886">
    <property type="term" value="C:plasma membrane"/>
    <property type="evidence" value="ECO:0007669"/>
    <property type="project" value="UniProtKB-SubCell"/>
</dbReference>
<feature type="transmembrane region" description="Helical" evidence="8">
    <location>
        <begin position="331"/>
        <end position="350"/>
    </location>
</feature>
<keyword evidence="4 8" id="KW-1133">Transmembrane helix</keyword>
<dbReference type="Pfam" id="PF08395">
    <property type="entry name" value="7tm_7"/>
    <property type="match status" value="1"/>
</dbReference>
<keyword evidence="3 8" id="KW-0812">Transmembrane</keyword>
<organism evidence="9 10">
    <name type="scientific">Cardiocondyla obscurior</name>
    <dbReference type="NCBI Taxonomy" id="286306"/>
    <lineage>
        <taxon>Eukaryota</taxon>
        <taxon>Metazoa</taxon>
        <taxon>Ecdysozoa</taxon>
        <taxon>Arthropoda</taxon>
        <taxon>Hexapoda</taxon>
        <taxon>Insecta</taxon>
        <taxon>Pterygota</taxon>
        <taxon>Neoptera</taxon>
        <taxon>Endopterygota</taxon>
        <taxon>Hymenoptera</taxon>
        <taxon>Apocrita</taxon>
        <taxon>Aculeata</taxon>
        <taxon>Formicoidea</taxon>
        <taxon>Formicidae</taxon>
        <taxon>Myrmicinae</taxon>
        <taxon>Cardiocondyla</taxon>
    </lineage>
</organism>
<keyword evidence="5 8" id="KW-0472">Membrane</keyword>
<dbReference type="GO" id="GO:0007165">
    <property type="term" value="P:signal transduction"/>
    <property type="evidence" value="ECO:0007669"/>
    <property type="project" value="UniProtKB-KW"/>
</dbReference>
<dbReference type="Proteomes" id="UP001430953">
    <property type="component" value="Unassembled WGS sequence"/>
</dbReference>
<feature type="transmembrane region" description="Helical" evidence="8">
    <location>
        <begin position="163"/>
        <end position="186"/>
    </location>
</feature>